<dbReference type="EMBL" id="FUYH01000014">
    <property type="protein sequence ID" value="SKA93434.1"/>
    <property type="molecule type" value="Genomic_DNA"/>
</dbReference>
<feature type="transmembrane region" description="Helical" evidence="1">
    <location>
        <begin position="133"/>
        <end position="151"/>
    </location>
</feature>
<accession>A0A1T4XVA1</accession>
<dbReference type="RefSeq" id="WP_078696941.1">
    <property type="nucleotide sequence ID" value="NZ_FUYH01000014.1"/>
</dbReference>
<feature type="transmembrane region" description="Helical" evidence="1">
    <location>
        <begin position="195"/>
        <end position="213"/>
    </location>
</feature>
<dbReference type="STRING" id="1147123.SAMN05443428_11411"/>
<feature type="transmembrane region" description="Helical" evidence="1">
    <location>
        <begin position="62"/>
        <end position="85"/>
    </location>
</feature>
<evidence type="ECO:0000313" key="4">
    <source>
        <dbReference type="Proteomes" id="UP000190105"/>
    </source>
</evidence>
<gene>
    <name evidence="3" type="ORF">SAMN05443428_11411</name>
</gene>
<feature type="transmembrane region" description="Helical" evidence="1">
    <location>
        <begin position="598"/>
        <end position="617"/>
    </location>
</feature>
<dbReference type="Proteomes" id="UP000190105">
    <property type="component" value="Unassembled WGS sequence"/>
</dbReference>
<dbReference type="SUPFAM" id="SSF54001">
    <property type="entry name" value="Cysteine proteinases"/>
    <property type="match status" value="1"/>
</dbReference>
<dbReference type="InterPro" id="IPR002931">
    <property type="entry name" value="Transglutaminase-like"/>
</dbReference>
<dbReference type="PANTHER" id="PTHR42736:SF1">
    <property type="entry name" value="PROTEIN-GLUTAMINE GAMMA-GLUTAMYLTRANSFERASE"/>
    <property type="match status" value="1"/>
</dbReference>
<dbReference type="PANTHER" id="PTHR42736">
    <property type="entry name" value="PROTEIN-GLUTAMINE GAMMA-GLUTAMYLTRANSFERASE"/>
    <property type="match status" value="1"/>
</dbReference>
<sequence>MKKKITFSEFIVYLIIITGITFCIVDATFMVASIKYNIYLVLILIFLSLLYYYFLYTVKYSFLSIFLFFIIPRPLYLLNTIYKLVYESKDFIYSLIENQYIIEGYAGYFQSVIYFVLPIFVLFIFYVVVIKKWTMIMFILGGSIFITYYFISPVDIVSKSSLFILLCLVLISYNEYIKSKYRWIDLKVNIKPNHYFKIFIIVAVIMFLVNFIVKLLPNGADAHSVEWFEMNIFEKFNNIRNEIGINSTSNITKKRFVFSQTGFQQNPKKLGGPIKIDNTLAMKIYLESDKNEIHLRGTVKDYYNGYMWNKTNSVFKKYTSPMNEGTKKKIDIYPIKTITTTAFNLLNSKYVNNKWNYFYIDSDGEIYNPKAVNNGEVYTVYFDEFENIQAAPDSINYPNSYDKALEKYLMLPDNIPKRVYELAYEKTKEYSSPFYKAIALNNFLKENYSYDINVSYIPPKRDFVDYFLFDEKKGYCTYFASALAVMCRIVNIPTRYIEGFDVTAKNGFNGYTDVLNSNAHAWVEIYFDKIGWVTFDPTPGHTSVEELIEKNDVIKKNTQENLEREKTKNNETNIINNKIRNEIEKETESDSKKNKRNYYIFSTILNFAFLISVALYIKKNNIYKTEKKQIIDLSMQIIKFGKYVGVNYNTGETFREYSQRFGNRINISMEEYVNLYEKLIYGNNVLSDDDLILLITLFKSIKKCVKNNVGIIRFYIKDYLNMYMPLRK</sequence>
<protein>
    <submittedName>
        <fullName evidence="3">Transglutaminase-like superfamily protein</fullName>
    </submittedName>
</protein>
<proteinExistence type="predicted"/>
<feature type="transmembrane region" description="Helical" evidence="1">
    <location>
        <begin position="12"/>
        <end position="32"/>
    </location>
</feature>
<dbReference type="AlphaFoldDB" id="A0A1T4XVA1"/>
<dbReference type="Pfam" id="PF01841">
    <property type="entry name" value="Transglut_core"/>
    <property type="match status" value="1"/>
</dbReference>
<feature type="transmembrane region" description="Helical" evidence="1">
    <location>
        <begin position="38"/>
        <end position="55"/>
    </location>
</feature>
<feature type="transmembrane region" description="Helical" evidence="1">
    <location>
        <begin position="105"/>
        <end position="126"/>
    </location>
</feature>
<evidence type="ECO:0000259" key="2">
    <source>
        <dbReference type="SMART" id="SM00460"/>
    </source>
</evidence>
<keyword evidence="1" id="KW-0812">Transmembrane</keyword>
<reference evidence="4" key="1">
    <citation type="submission" date="2017-02" db="EMBL/GenBank/DDBJ databases">
        <authorList>
            <person name="Varghese N."/>
            <person name="Submissions S."/>
        </authorList>
    </citation>
    <scope>NUCLEOTIDE SEQUENCE [LARGE SCALE GENOMIC DNA]</scope>
    <source>
        <strain evidence="4">USBA 833</strain>
    </source>
</reference>
<dbReference type="Gene3D" id="3.10.620.30">
    <property type="match status" value="1"/>
</dbReference>
<dbReference type="InterPro" id="IPR052901">
    <property type="entry name" value="Bact_TGase-like"/>
</dbReference>
<keyword evidence="1" id="KW-0472">Membrane</keyword>
<feature type="transmembrane region" description="Helical" evidence="1">
    <location>
        <begin position="157"/>
        <end position="174"/>
    </location>
</feature>
<dbReference type="SMART" id="SM00460">
    <property type="entry name" value="TGc"/>
    <property type="match status" value="1"/>
</dbReference>
<name>A0A1T4XVA1_9CLOT</name>
<keyword evidence="4" id="KW-1185">Reference proteome</keyword>
<evidence type="ECO:0000256" key="1">
    <source>
        <dbReference type="SAM" id="Phobius"/>
    </source>
</evidence>
<evidence type="ECO:0000313" key="3">
    <source>
        <dbReference type="EMBL" id="SKA93434.1"/>
    </source>
</evidence>
<dbReference type="OrthoDB" id="9804872at2"/>
<dbReference type="InterPro" id="IPR038765">
    <property type="entry name" value="Papain-like_cys_pep_sf"/>
</dbReference>
<keyword evidence="1" id="KW-1133">Transmembrane helix</keyword>
<feature type="domain" description="Transglutaminase-like" evidence="2">
    <location>
        <begin position="468"/>
        <end position="539"/>
    </location>
</feature>
<organism evidence="3 4">
    <name type="scientific">Caloramator quimbayensis</name>
    <dbReference type="NCBI Taxonomy" id="1147123"/>
    <lineage>
        <taxon>Bacteria</taxon>
        <taxon>Bacillati</taxon>
        <taxon>Bacillota</taxon>
        <taxon>Clostridia</taxon>
        <taxon>Eubacteriales</taxon>
        <taxon>Clostridiaceae</taxon>
        <taxon>Caloramator</taxon>
    </lineage>
</organism>